<evidence type="ECO:0000256" key="3">
    <source>
        <dbReference type="PROSITE-ProRule" id="PRU00221"/>
    </source>
</evidence>
<protein>
    <submittedName>
        <fullName evidence="4">Uncharacterized protein</fullName>
    </submittedName>
</protein>
<dbReference type="InterPro" id="IPR036322">
    <property type="entry name" value="WD40_repeat_dom_sf"/>
</dbReference>
<evidence type="ECO:0000313" key="4">
    <source>
        <dbReference type="EMBL" id="EAN79121.1"/>
    </source>
</evidence>
<accession>Q387B0</accession>
<dbReference type="SMART" id="SM00320">
    <property type="entry name" value="WD40"/>
    <property type="match status" value="4"/>
</dbReference>
<evidence type="ECO:0000313" key="5">
    <source>
        <dbReference type="Proteomes" id="UP000008524"/>
    </source>
</evidence>
<dbReference type="OrthoDB" id="273067at2759"/>
<feature type="repeat" description="WD" evidence="3">
    <location>
        <begin position="150"/>
        <end position="192"/>
    </location>
</feature>
<dbReference type="SUPFAM" id="SSF50978">
    <property type="entry name" value="WD40 repeat-like"/>
    <property type="match status" value="2"/>
</dbReference>
<dbReference type="AlphaFoldDB" id="Q387B0"/>
<evidence type="ECO:0000256" key="1">
    <source>
        <dbReference type="ARBA" id="ARBA00022574"/>
    </source>
</evidence>
<dbReference type="PANTHER" id="PTHR44019">
    <property type="entry name" value="WD REPEAT-CONTAINING PROTEIN 55"/>
    <property type="match status" value="1"/>
</dbReference>
<reference evidence="4 5" key="2">
    <citation type="journal article" date="2005" name="Science">
        <title>The genome of the African trypanosome Trypanosoma brucei.</title>
        <authorList>
            <person name="Berriman M."/>
            <person name="Ghedin E."/>
            <person name="Hertz-Fowler C."/>
            <person name="Blandin G."/>
            <person name="Renauld H."/>
            <person name="Bartholomeu D.C."/>
            <person name="Lennard N.J."/>
            <person name="Caler E."/>
            <person name="Hamlin N.E."/>
            <person name="Haas B."/>
            <person name="Bohme U."/>
            <person name="Hannick L."/>
            <person name="Aslett M.A."/>
            <person name="Shallom J."/>
            <person name="Marcello L."/>
            <person name="Hou L."/>
            <person name="Wickstead B."/>
            <person name="Alsmark U.C."/>
            <person name="Arrowsmith C."/>
            <person name="Atkin R.J."/>
            <person name="Barron A.J."/>
            <person name="Bringaud F."/>
            <person name="Brooks K."/>
            <person name="Carrington M."/>
            <person name="Cherevach I."/>
            <person name="Chillingworth T.J."/>
            <person name="Churcher C."/>
            <person name="Clark L.N."/>
            <person name="Corton C.H."/>
            <person name="Cronin A."/>
            <person name="Davies R.M."/>
            <person name="Doggett J."/>
            <person name="Djikeng A."/>
            <person name="Feldblyum T."/>
            <person name="Field M.C."/>
            <person name="Fraser A."/>
            <person name="Goodhead I."/>
            <person name="Hance Z."/>
            <person name="Harper D."/>
            <person name="Harris B.R."/>
            <person name="Hauser H."/>
            <person name="Hostetler J."/>
            <person name="Ivens A."/>
            <person name="Jagels K."/>
            <person name="Johnson D."/>
            <person name="Johnson J."/>
            <person name="Jones K."/>
            <person name="Kerhornou A.X."/>
            <person name="Koo H."/>
            <person name="Larke N."/>
            <person name="Landfear S."/>
            <person name="Larkin C."/>
            <person name="Leech V."/>
            <person name="Line A."/>
            <person name="Lord A."/>
            <person name="Macleod A."/>
            <person name="Mooney P.J."/>
            <person name="Moule S."/>
            <person name="Martin D.M."/>
            <person name="Morgan G.W."/>
            <person name="Mungall K."/>
            <person name="Norbertczak H."/>
            <person name="Ormond D."/>
            <person name="Pai G."/>
            <person name="Peacock C.S."/>
            <person name="Peterson J."/>
            <person name="Quail M.A."/>
            <person name="Rabbinowitsch E."/>
            <person name="Rajandream M.A."/>
            <person name="Reitter C."/>
            <person name="Salzberg S.L."/>
            <person name="Sanders M."/>
            <person name="Schobel S."/>
            <person name="Sharp S."/>
            <person name="Simmonds M."/>
            <person name="Simpson A.J."/>
            <person name="Tallon L."/>
            <person name="Turner C.M."/>
            <person name="Tait A."/>
            <person name="Tivey A.R."/>
            <person name="Van Aken S."/>
            <person name="Walker D."/>
            <person name="Wanless D."/>
            <person name="Wang S."/>
            <person name="White B."/>
            <person name="White O."/>
            <person name="Whitehead S."/>
            <person name="Woodward J."/>
            <person name="Wortman J."/>
            <person name="Adams M.D."/>
            <person name="Embley T.M."/>
            <person name="Gull K."/>
            <person name="Ullu E."/>
            <person name="Barry J.D."/>
            <person name="Fairlamb A.H."/>
            <person name="Opperdoes F."/>
            <person name="Barrell B.G."/>
            <person name="Donelson J.E."/>
            <person name="Hall N."/>
            <person name="Fraser C.M."/>
            <person name="Melville S.E."/>
            <person name="El-Sayed N.M."/>
        </authorList>
    </citation>
    <scope>NUCLEOTIDE SEQUENCE [LARGE SCALE GENOMIC DNA]</scope>
    <source>
        <strain evidence="4 5">927/4 GUTat10.1</strain>
    </source>
</reference>
<reference evidence="4 5" key="1">
    <citation type="journal article" date="2005" name="Science">
        <title>Comparative genomics of trypanosomatid parasitic protozoa.</title>
        <authorList>
            <person name="El-Sayed N.M."/>
            <person name="Myler P.J."/>
            <person name="Blandin G."/>
            <person name="Berriman M."/>
            <person name="Crabtree J."/>
            <person name="Aggarwal G."/>
            <person name="Caler E."/>
            <person name="Renauld H."/>
            <person name="Worthey E.A."/>
            <person name="Hertz-Fowler C."/>
            <person name="Ghedin E."/>
            <person name="Peacock C."/>
            <person name="Bartholomeu D.C."/>
            <person name="Haas B.J."/>
            <person name="Tran A.N."/>
            <person name="Wortman J.R."/>
            <person name="Alsmark U.C."/>
            <person name="Angiuoli S."/>
            <person name="Anupama A."/>
            <person name="Badger J."/>
            <person name="Bringaud F."/>
            <person name="Cadag E."/>
            <person name="Carlton J.M."/>
            <person name="Cerqueira G.C."/>
            <person name="Creasy T."/>
            <person name="Delcher A.L."/>
            <person name="Djikeng A."/>
            <person name="Embley T.M."/>
            <person name="Hauser C."/>
            <person name="Ivens A.C."/>
            <person name="Kummerfeld S.K."/>
            <person name="Pereira-Leal J.B."/>
            <person name="Nilsson D."/>
            <person name="Peterson J."/>
            <person name="Salzberg S.L."/>
            <person name="Shallom J."/>
            <person name="Silva J.C."/>
            <person name="Sundaram J."/>
            <person name="Westenberger S."/>
            <person name="White O."/>
            <person name="Melville S.E."/>
            <person name="Donelson J.E."/>
            <person name="Andersson B."/>
            <person name="Stuart K.D."/>
            <person name="Hall N."/>
        </authorList>
    </citation>
    <scope>NUCLEOTIDE SEQUENCE [LARGE SCALE GENOMIC DNA]</scope>
    <source>
        <strain evidence="4 5">927/4 GUTat10.1</strain>
    </source>
</reference>
<dbReference type="InterPro" id="IPR050505">
    <property type="entry name" value="WDR55/POC1"/>
</dbReference>
<sequence>MPEKPGSHSMINSCNARVVSTPFGINGLECYDGNLSVNHPRVLNSATSRNETAVGGALGIRNLCNRNKEEMDFDKPIVLASLHHKGRLVVWDADTMDVLGTCDHSGASVIECVITPTYIYVRVENEGCLEDKEASIFIWHTKSLKLCDRVVAHDGRVTSFAVSDESDACFATAGVDQMVHLWDLAKDHMIPVQKIALKSSVTVSLYYAGKIFASYAGSPMVVWDAVSGKEVFRTKEESGRITLVRWINDPQRVKSKRRVAQDLSIIVGFNDGFIKEWSVHTAHSSSSSSSSSVSLALKWAHKVHRSQIDDICGDDEVVLSCSALDGAFLLLPSTGNAASLFSYGARIGLLDTCSKLAIVGAEDGSVAVFSYAEFYMGRSVPGKLSVFRPHVGSVTGMFLQLQRDQKWDRLMCSSADGKLLFLDYSKSRCGSWIERVKSQTVDFIPRTGGIIVPQKDGKVSIVNRDTLAFSSKQPSLKLSKSVITVRWVDAYNKLLLGYETGEIAVYECRIDNNNIVSFFKLEERGLSPYFVPLIALSEPSSHLAVACFRKETLHEGGFLVIDVEHADITFPLQYLQRSYAIRCSIIPLKDMEDCDYTVILLLRDGSILQYLGDAEERVDAVLTRTISNSQLPNVRSMELTGLSIFPSQYVLSVEQTTTDAPKITLIYAEGPHLKRATFSATAAGSVEVTDFAEKGANASQQTEEKKLGDVVCLTGIFQGDLGLAVVRDSPFVDLVSPGGEYLYRIWYGGDVLNYDMEGRRRRQLSFPFDPAILNEKKSLAMNSSCSACCVSFCAERRYLAIGYRDGTVQLFDTTQHVIFARFMAHTATVTSIWAFPHAMVSFSVDGSCYVGRVTRRVLFG</sequence>
<dbReference type="InterPro" id="IPR001680">
    <property type="entry name" value="WD40_rpt"/>
</dbReference>
<dbReference type="eggNOG" id="ENOG502SB7C">
    <property type="taxonomic scope" value="Eukaryota"/>
</dbReference>
<keyword evidence="5" id="KW-1185">Reference proteome</keyword>
<dbReference type="KEGG" id="tbr:Tb11.47.0007"/>
<keyword evidence="2" id="KW-0677">Repeat</keyword>
<dbReference type="EMBL" id="CH464491">
    <property type="protein sequence ID" value="EAN79121.1"/>
    <property type="molecule type" value="Genomic_DNA"/>
</dbReference>
<dbReference type="Proteomes" id="UP000008524">
    <property type="component" value="Chromosome 11"/>
</dbReference>
<dbReference type="GeneID" id="3664239"/>
<dbReference type="Pfam" id="PF00400">
    <property type="entry name" value="WD40"/>
    <property type="match status" value="2"/>
</dbReference>
<name>Q387B0_TRYB2</name>
<dbReference type="InParanoid" id="Q387B0"/>
<organism evidence="4 5">
    <name type="scientific">Trypanosoma brucei brucei (strain 927/4 GUTat10.1)</name>
    <dbReference type="NCBI Taxonomy" id="185431"/>
    <lineage>
        <taxon>Eukaryota</taxon>
        <taxon>Discoba</taxon>
        <taxon>Euglenozoa</taxon>
        <taxon>Kinetoplastea</taxon>
        <taxon>Metakinetoplastina</taxon>
        <taxon>Trypanosomatida</taxon>
        <taxon>Trypanosomatidae</taxon>
        <taxon>Trypanosoma</taxon>
    </lineage>
</organism>
<dbReference type="GO" id="GO:0031981">
    <property type="term" value="C:nuclear lumen"/>
    <property type="evidence" value="ECO:0006056"/>
    <property type="project" value="Others"/>
</dbReference>
<dbReference type="RefSeq" id="XP_828233.1">
    <property type="nucleotide sequence ID" value="XM_823140.1"/>
</dbReference>
<dbReference type="InterPro" id="IPR015943">
    <property type="entry name" value="WD40/YVTN_repeat-like_dom_sf"/>
</dbReference>
<evidence type="ECO:0000256" key="2">
    <source>
        <dbReference type="ARBA" id="ARBA00022737"/>
    </source>
</evidence>
<gene>
    <name evidence="4" type="ORF">Tb11.47.0007</name>
</gene>
<dbReference type="PROSITE" id="PS50082">
    <property type="entry name" value="WD_REPEATS_2"/>
    <property type="match status" value="1"/>
</dbReference>
<keyword evidence="1 3" id="KW-0853">WD repeat</keyword>
<dbReference type="VEuPathDB" id="TriTrypDB:Tb927.11.1420"/>
<dbReference type="GO" id="GO:0005737">
    <property type="term" value="C:cytoplasm"/>
    <property type="evidence" value="ECO:0006056"/>
    <property type="project" value="Others"/>
</dbReference>
<dbReference type="PaxDb" id="5691-EAN79121"/>
<proteinExistence type="predicted"/>
<dbReference type="Gene3D" id="2.130.10.10">
    <property type="entry name" value="YVTN repeat-like/Quinoprotein amine dehydrogenase"/>
    <property type="match status" value="3"/>
</dbReference>
<dbReference type="PANTHER" id="PTHR44019:SF8">
    <property type="entry name" value="POC1 CENTRIOLAR PROTEIN HOMOLOG"/>
    <property type="match status" value="1"/>
</dbReference>